<accession>A0A9X2DP93</accession>
<evidence type="ECO:0000313" key="12">
    <source>
        <dbReference type="EMBL" id="MCM3713928.1"/>
    </source>
</evidence>
<dbReference type="Pfam" id="PF19279">
    <property type="entry name" value="YegS_C"/>
    <property type="match status" value="1"/>
</dbReference>
<keyword evidence="8" id="KW-0443">Lipid metabolism</keyword>
<dbReference type="InterPro" id="IPR045540">
    <property type="entry name" value="YegS/DAGK_C"/>
</dbReference>
<dbReference type="NCBIfam" id="TIGR00147">
    <property type="entry name" value="YegS/Rv2252/BmrU family lipid kinase"/>
    <property type="match status" value="1"/>
</dbReference>
<dbReference type="SMART" id="SM00046">
    <property type="entry name" value="DAGKc"/>
    <property type="match status" value="1"/>
</dbReference>
<keyword evidence="5" id="KW-0547">Nucleotide-binding</keyword>
<evidence type="ECO:0000256" key="3">
    <source>
        <dbReference type="ARBA" id="ARBA00022516"/>
    </source>
</evidence>
<evidence type="ECO:0000256" key="10">
    <source>
        <dbReference type="ARBA" id="ARBA00023264"/>
    </source>
</evidence>
<organism evidence="12 13">
    <name type="scientific">Halalkalibacter oceani</name>
    <dbReference type="NCBI Taxonomy" id="1653776"/>
    <lineage>
        <taxon>Bacteria</taxon>
        <taxon>Bacillati</taxon>
        <taxon>Bacillota</taxon>
        <taxon>Bacilli</taxon>
        <taxon>Bacillales</taxon>
        <taxon>Bacillaceae</taxon>
        <taxon>Halalkalibacter</taxon>
    </lineage>
</organism>
<dbReference type="PANTHER" id="PTHR12358">
    <property type="entry name" value="SPHINGOSINE KINASE"/>
    <property type="match status" value="1"/>
</dbReference>
<evidence type="ECO:0000256" key="1">
    <source>
        <dbReference type="ARBA" id="ARBA00001946"/>
    </source>
</evidence>
<comment type="similarity">
    <text evidence="2">Belongs to the diacylglycerol/lipid kinase family.</text>
</comment>
<dbReference type="SUPFAM" id="SSF111331">
    <property type="entry name" value="NAD kinase/diacylglycerol kinase-like"/>
    <property type="match status" value="1"/>
</dbReference>
<dbReference type="AlphaFoldDB" id="A0A9X2DP93"/>
<gene>
    <name evidence="12" type="ORF">M3202_07505</name>
</gene>
<dbReference type="PANTHER" id="PTHR12358:SF107">
    <property type="entry name" value="LIPID KINASE BMRU-RELATED"/>
    <property type="match status" value="1"/>
</dbReference>
<dbReference type="InterPro" id="IPR016064">
    <property type="entry name" value="NAD/diacylglycerol_kinase_sf"/>
</dbReference>
<evidence type="ECO:0000313" key="13">
    <source>
        <dbReference type="Proteomes" id="UP001139179"/>
    </source>
</evidence>
<evidence type="ECO:0000256" key="5">
    <source>
        <dbReference type="ARBA" id="ARBA00022741"/>
    </source>
</evidence>
<dbReference type="GO" id="GO:0005524">
    <property type="term" value="F:ATP binding"/>
    <property type="evidence" value="ECO:0007669"/>
    <property type="project" value="UniProtKB-KW"/>
</dbReference>
<keyword evidence="13" id="KW-1185">Reference proteome</keyword>
<comment type="caution">
    <text evidence="12">The sequence shown here is derived from an EMBL/GenBank/DDBJ whole genome shotgun (WGS) entry which is preliminary data.</text>
</comment>
<dbReference type="GO" id="GO:0004143">
    <property type="term" value="F:ATP-dependent diacylglycerol kinase activity"/>
    <property type="evidence" value="ECO:0007669"/>
    <property type="project" value="TreeGrafter"/>
</dbReference>
<evidence type="ECO:0000256" key="4">
    <source>
        <dbReference type="ARBA" id="ARBA00022679"/>
    </source>
</evidence>
<sequence length="300" mass="33121">MDRKKALLVYNAQAGQAKINDILKDITDVLAAEYRELTMVQTFQKGDGERICRERASDYDQLFIVGGDGTVHECINGLMDVTKPPVVGIFPAGTCNDFSRTLGIPQTIAEAAEVIKAGQTLTCDIGSCNKRYFTNFVGLGLITTVSEETNSTLKNSVGKLSYFISALQSLKKAEPFSFALQTAEKVERSGEAVMILAMNGYSLGTANFHLPDSKLDDSLMELYIIQESGLKLLKNMYYKTFTADWTKEAEGIELIRTSSFSLTTAEKMEIDMDGEIYQTSPAAVALLPRKLTFFMNKLTE</sequence>
<keyword evidence="4" id="KW-0808">Transferase</keyword>
<evidence type="ECO:0000256" key="9">
    <source>
        <dbReference type="ARBA" id="ARBA00023209"/>
    </source>
</evidence>
<dbReference type="InterPro" id="IPR017438">
    <property type="entry name" value="ATP-NAD_kinase_N"/>
</dbReference>
<proteinExistence type="inferred from homology"/>
<feature type="domain" description="DAGKc" evidence="11">
    <location>
        <begin position="1"/>
        <end position="132"/>
    </location>
</feature>
<keyword evidence="3" id="KW-0444">Lipid biosynthesis</keyword>
<keyword evidence="10" id="KW-1208">Phospholipid metabolism</keyword>
<dbReference type="GO" id="GO:0008654">
    <property type="term" value="P:phospholipid biosynthetic process"/>
    <property type="evidence" value="ECO:0007669"/>
    <property type="project" value="UniProtKB-KW"/>
</dbReference>
<evidence type="ECO:0000256" key="2">
    <source>
        <dbReference type="ARBA" id="ARBA00005983"/>
    </source>
</evidence>
<evidence type="ECO:0000256" key="6">
    <source>
        <dbReference type="ARBA" id="ARBA00022777"/>
    </source>
</evidence>
<dbReference type="InterPro" id="IPR005218">
    <property type="entry name" value="Diacylglycerol/lipid_kinase"/>
</dbReference>
<dbReference type="Proteomes" id="UP001139179">
    <property type="component" value="Unassembled WGS sequence"/>
</dbReference>
<protein>
    <submittedName>
        <fullName evidence="12">Diacylglycerol kinase family lipid kinase</fullName>
    </submittedName>
</protein>
<dbReference type="RefSeq" id="WP_251222730.1">
    <property type="nucleotide sequence ID" value="NZ_JAMBOL010000004.1"/>
</dbReference>
<dbReference type="Gene3D" id="2.60.200.40">
    <property type="match status" value="1"/>
</dbReference>
<keyword evidence="7" id="KW-0067">ATP-binding</keyword>
<dbReference type="GO" id="GO:0005886">
    <property type="term" value="C:plasma membrane"/>
    <property type="evidence" value="ECO:0007669"/>
    <property type="project" value="TreeGrafter"/>
</dbReference>
<dbReference type="InterPro" id="IPR050187">
    <property type="entry name" value="Lipid_Phosphate_FormReg"/>
</dbReference>
<evidence type="ECO:0000259" key="11">
    <source>
        <dbReference type="PROSITE" id="PS50146"/>
    </source>
</evidence>
<evidence type="ECO:0000256" key="8">
    <source>
        <dbReference type="ARBA" id="ARBA00023098"/>
    </source>
</evidence>
<dbReference type="Gene3D" id="3.40.50.10330">
    <property type="entry name" value="Probable inorganic polyphosphate/atp-NAD kinase, domain 1"/>
    <property type="match status" value="1"/>
</dbReference>
<dbReference type="InterPro" id="IPR001206">
    <property type="entry name" value="Diacylglycerol_kinase_cat_dom"/>
</dbReference>
<keyword evidence="9" id="KW-0594">Phospholipid biosynthesis</keyword>
<dbReference type="EMBL" id="JAMBOL010000004">
    <property type="protein sequence ID" value="MCM3713928.1"/>
    <property type="molecule type" value="Genomic_DNA"/>
</dbReference>
<comment type="cofactor">
    <cofactor evidence="1">
        <name>Mg(2+)</name>
        <dbReference type="ChEBI" id="CHEBI:18420"/>
    </cofactor>
</comment>
<evidence type="ECO:0000256" key="7">
    <source>
        <dbReference type="ARBA" id="ARBA00022840"/>
    </source>
</evidence>
<reference evidence="12" key="1">
    <citation type="submission" date="2022-05" db="EMBL/GenBank/DDBJ databases">
        <title>Comparative Genomics of Spacecraft Associated Microbes.</title>
        <authorList>
            <person name="Tran M.T."/>
            <person name="Wright A."/>
            <person name="Seuylemezian A."/>
            <person name="Eisen J."/>
            <person name="Coil D."/>
        </authorList>
    </citation>
    <scope>NUCLEOTIDE SEQUENCE</scope>
    <source>
        <strain evidence="12">214.1.1</strain>
    </source>
</reference>
<dbReference type="Pfam" id="PF00781">
    <property type="entry name" value="DAGK_cat"/>
    <property type="match status" value="1"/>
</dbReference>
<keyword evidence="6 12" id="KW-0418">Kinase</keyword>
<dbReference type="PROSITE" id="PS50146">
    <property type="entry name" value="DAGK"/>
    <property type="match status" value="1"/>
</dbReference>
<name>A0A9X2DP93_9BACI</name>